<organism evidence="1">
    <name type="scientific">Albugo laibachii Nc14</name>
    <dbReference type="NCBI Taxonomy" id="890382"/>
    <lineage>
        <taxon>Eukaryota</taxon>
        <taxon>Sar</taxon>
        <taxon>Stramenopiles</taxon>
        <taxon>Oomycota</taxon>
        <taxon>Peronosporomycetes</taxon>
        <taxon>Albuginales</taxon>
        <taxon>Albuginaceae</taxon>
        <taxon>Albugo</taxon>
    </lineage>
</organism>
<dbReference type="AlphaFoldDB" id="F0WRV2"/>
<reference evidence="1" key="1">
    <citation type="journal article" date="2011" name="PLoS Biol.">
        <title>Gene gain and loss during evolution of obligate parasitism in the white rust pathogen of Arabidopsis thaliana.</title>
        <authorList>
            <person name="Kemen E."/>
            <person name="Gardiner A."/>
            <person name="Schultz-Larsen T."/>
            <person name="Kemen A.C."/>
            <person name="Balmuth A.L."/>
            <person name="Robert-Seilaniantz A."/>
            <person name="Bailey K."/>
            <person name="Holub E."/>
            <person name="Studholme D.J."/>
            <person name="Maclean D."/>
            <person name="Jones J.D."/>
        </authorList>
    </citation>
    <scope>NUCLEOTIDE SEQUENCE</scope>
</reference>
<name>F0WRV2_9STRA</name>
<dbReference type="EMBL" id="FR824265">
    <property type="protein sequence ID" value="CCA24068.1"/>
    <property type="molecule type" value="Genomic_DNA"/>
</dbReference>
<accession>F0WRV2</accession>
<dbReference type="HOGENOM" id="CLU_2228208_0_0_1"/>
<sequence length="106" mass="11878">MYTSDDLINGNVFRKKLQLLEKKSGIYVQRLSELRVLLYEDMSKCVPIFCEESQEGALRVKIKVARKHLYGLPISRSTQGDLGECGVVNNGCEDDNNGLRGNNLNG</sequence>
<gene>
    <name evidence="1" type="primary">AlNc14C220G9097</name>
    <name evidence="1" type="ORF">ALNC14_102120</name>
</gene>
<proteinExistence type="predicted"/>
<evidence type="ECO:0000313" key="1">
    <source>
        <dbReference type="EMBL" id="CCA24068.1"/>
    </source>
</evidence>
<reference evidence="1" key="2">
    <citation type="submission" date="2011-02" db="EMBL/GenBank/DDBJ databases">
        <authorList>
            <person name="MacLean D."/>
        </authorList>
    </citation>
    <scope>NUCLEOTIDE SEQUENCE</scope>
</reference>
<protein>
    <submittedName>
        <fullName evidence="1">AlNc14C220G9097 protein</fullName>
    </submittedName>
</protein>